<keyword evidence="1" id="KW-0472">Membrane</keyword>
<reference evidence="2" key="1">
    <citation type="journal article" date="2003" name="Science">
        <title>Human chromosome 7: DNA sequence and biology.</title>
        <authorList>
            <person name="Scherer S.W."/>
            <person name="Cheung J."/>
            <person name="MacDonald J.R."/>
            <person name="Osborne L.R."/>
            <person name="Nakabayashi K."/>
            <person name="Herbrick J.A."/>
            <person name="Carson A.R."/>
            <person name="Parker-Katiraee L."/>
            <person name="Skaug J."/>
            <person name="Khaja R."/>
            <person name="Zhang J."/>
            <person name="Hudek A.K."/>
            <person name="Li M."/>
            <person name="Haddad M."/>
            <person name="Duggan G.E."/>
            <person name="Fernandez B.A."/>
            <person name="Kanematsu E."/>
            <person name="Gentles S."/>
            <person name="Christopoulos C.C."/>
            <person name="Choufani S."/>
            <person name="Kwasnicka D."/>
            <person name="Zheng X.H."/>
            <person name="Lai Z."/>
            <person name="Nusskern D."/>
            <person name="Zhang Q."/>
            <person name="Gu Z."/>
            <person name="Lu F."/>
            <person name="Zeesman S."/>
            <person name="Nowaczyk M.J."/>
            <person name="Teshima I."/>
            <person name="Chitayat D."/>
            <person name="Shuman C."/>
            <person name="Weksberg R."/>
            <person name="Zackai E.H."/>
            <person name="Grebe T.A."/>
            <person name="Cox S.R."/>
            <person name="Kirkpatrick S.J."/>
            <person name="Rahman N."/>
            <person name="Friedman J.M."/>
            <person name="Heng H.H."/>
            <person name="Pelicci P.G."/>
            <person name="Lo-Coco F."/>
            <person name="Belloni E."/>
            <person name="Shaffer L.G."/>
            <person name="Pober B."/>
            <person name="Morton C.C."/>
            <person name="Gusella J.F."/>
            <person name="Bruns G.A."/>
            <person name="Korf B.R."/>
            <person name="Quade B.J."/>
            <person name="Ligon A.H."/>
            <person name="Ferguson H."/>
            <person name="Higgins A.W."/>
            <person name="Leach N.T."/>
            <person name="Herrick S.R."/>
            <person name="Lemyre E."/>
            <person name="Farra C.G."/>
            <person name="Kim H.G."/>
            <person name="Summers A.M."/>
            <person name="Gripp K.W."/>
            <person name="Roberts W."/>
            <person name="Szatmari P."/>
            <person name="Winsor E.J."/>
            <person name="Grzeschik K.H."/>
            <person name="Teebi A."/>
            <person name="Minassian B.A."/>
            <person name="Kere J."/>
            <person name="Armengol L."/>
            <person name="Pujana M.A."/>
            <person name="Estivill X."/>
            <person name="Wilson M.D."/>
            <person name="Koop B.F."/>
            <person name="Tosi S."/>
            <person name="Moore G.E."/>
            <person name="Boright A.P."/>
            <person name="Zlotorynski E."/>
            <person name="Kerem B."/>
            <person name="Kroisel P.M."/>
            <person name="Petek E."/>
            <person name="Oscier D.G."/>
            <person name="Mould S.J."/>
            <person name="Dohner H."/>
            <person name="Dohner K."/>
            <person name="Rommens J.M."/>
            <person name="Vincent J.B."/>
            <person name="Venter J.C."/>
            <person name="Li P.W."/>
            <person name="Mural R.J."/>
            <person name="Adams M.D."/>
            <person name="Tsui L.C."/>
        </authorList>
    </citation>
    <scope>NUCLEOTIDE SEQUENCE [LARGE SCALE GENOMIC DNA]</scope>
</reference>
<gene>
    <name evidence="2" type="primary">LOC401434</name>
    <name evidence="2" type="ORF">tcag7.969</name>
</gene>
<accession>A0A090N8I7</accession>
<feature type="transmembrane region" description="Helical" evidence="1">
    <location>
        <begin position="119"/>
        <end position="138"/>
    </location>
</feature>
<comment type="caution">
    <text evidence="2">The sequence shown here is derived from an EMBL/GenBank/DDBJ whole genome shotgun (WGS) entry which is preliminary data.</text>
</comment>
<protein>
    <submittedName>
        <fullName evidence="2">LOC401434</fullName>
    </submittedName>
</protein>
<name>A0A090N8I7_HUMAN</name>
<feature type="transmembrane region" description="Helical" evidence="1">
    <location>
        <begin position="144"/>
        <end position="163"/>
    </location>
</feature>
<proteinExistence type="predicted"/>
<reference evidence="2" key="2">
    <citation type="submission" date="2004-06" db="EMBL/GenBank/DDBJ databases">
        <authorList>
            <person name="Scherer S.W."/>
            <person name="Cheung J."/>
            <person name="MacDonald J.R."/>
            <person name="Osborne L.R."/>
            <person name="Nakabayashi K."/>
            <person name="Herbrick J.-A."/>
            <person name="Carson A.R."/>
            <person name="Parker-Katiraee L."/>
            <person name="Skaug J."/>
            <person name="Khaja R."/>
            <person name="Zhang J."/>
            <person name="Hudek A.K."/>
            <person name="Li M."/>
            <person name="Haddad M."/>
            <person name="Duggan G.E."/>
            <person name="Fernandez B.A."/>
            <person name="Kanematsu E."/>
            <person name="Gentles S."/>
            <person name="Christopoulos C.C."/>
            <person name="Choufani S."/>
            <person name="Kwasnicka D."/>
            <person name="Zheng X.H."/>
            <person name="Nusskern D."/>
            <person name="Zhang Q."/>
            <person name="Gu Z."/>
            <person name="Lu F."/>
            <person name="Zeesman S."/>
            <person name="Teshima I."/>
            <person name="Chitayat D."/>
            <person name="Shuman C."/>
            <person name="Weksberg R."/>
            <person name="Zackai E.H."/>
            <person name="Grebe T.A."/>
            <person name="Cox S.R."/>
            <person name="Kirkpatrick S.J."/>
            <person name="Rahman N."/>
            <person name="Friedman J.M."/>
            <person name="Heng H.H.Q."/>
            <person name="Pelicci P."/>
            <person name="Lococo F."/>
            <person name="Belloni E."/>
            <person name="Shaffer L.G."/>
            <person name="Morton C.C."/>
            <person name="Pober B."/>
            <person name="Gusella J."/>
            <person name="Bruns G."/>
            <person name="Korf B.R."/>
            <person name="Quade B.J."/>
            <person name="Ligon A.H."/>
            <person name="Ferguson H."/>
            <person name="Higgins A.W."/>
            <person name="Leach N.T."/>
            <person name="Herrick S.R."/>
            <person name="Lemyre E."/>
            <person name="Farra C.G."/>
            <person name="Kim H.-G."/>
            <person name="Summers A.M."/>
            <person name="Gripp K.W."/>
            <person name="Roberts W."/>
            <person name="Szatmari P."/>
            <person name="Winsor E.J.T."/>
            <person name="Grzeschik K.-H."/>
            <person name="Teebi A."/>
            <person name="Minassian B.A."/>
            <person name="Kere J."/>
            <person name="Armengol L."/>
            <person name="Pujana M.Angel."/>
            <person name="Estivill X."/>
            <person name="Wilson M.D."/>
            <person name="Koop B.F."/>
            <person name="Tosi S."/>
            <person name="Moore G.E."/>
            <person name="Boright A.P."/>
            <person name="Zlotorynski E."/>
            <person name="Kerem B."/>
            <person name="Kroisel P.M."/>
            <person name="Petek E."/>
            <person name="Oscier D.G."/>
            <person name="Mould S.J."/>
            <person name="Doehner H."/>
            <person name="Doehner K."/>
            <person name="Rommens J.M."/>
            <person name="Vincent J.B."/>
            <person name="Venter J.C."/>
            <person name="Li P.W."/>
            <person name="Mural R.J."/>
            <person name="Adams M.D."/>
            <person name="Tsui L.-C."/>
        </authorList>
    </citation>
    <scope>NUCLEOTIDE SEQUENCE</scope>
</reference>
<dbReference type="AlphaFoldDB" id="A0A090N8I7"/>
<keyword evidence="1" id="KW-1133">Transmembrane helix</keyword>
<keyword evidence="1" id="KW-0812">Transmembrane</keyword>
<evidence type="ECO:0000256" key="1">
    <source>
        <dbReference type="SAM" id="Phobius"/>
    </source>
</evidence>
<evidence type="ECO:0000313" key="2">
    <source>
        <dbReference type="EMBL" id="EAL24519.1"/>
    </source>
</evidence>
<organism evidence="2">
    <name type="scientific">Homo sapiens</name>
    <name type="common">Human</name>
    <dbReference type="NCBI Taxonomy" id="9606"/>
    <lineage>
        <taxon>Eukaryota</taxon>
        <taxon>Metazoa</taxon>
        <taxon>Chordata</taxon>
        <taxon>Craniata</taxon>
        <taxon>Vertebrata</taxon>
        <taxon>Euteleostomi</taxon>
        <taxon>Mammalia</taxon>
        <taxon>Eutheria</taxon>
        <taxon>Euarchontoglires</taxon>
        <taxon>Primates</taxon>
        <taxon>Haplorrhini</taxon>
        <taxon>Catarrhini</taxon>
        <taxon>Hominidae</taxon>
        <taxon>Homo</taxon>
    </lineage>
</organism>
<dbReference type="EMBL" id="AACC02000108">
    <property type="protein sequence ID" value="EAL24519.1"/>
    <property type="molecule type" value="Genomic_DNA"/>
</dbReference>
<sequence length="207" mass="23120">MALRGMPWAPRILSGACYLAVSQHGGAWPRRLSHAGEHGPDGFPTWGSLAQTAFPRRGAWSRRLSHTGERGPDGFPTLGSLVQTAFPHRGAWPRRLSHTGSLAQTAFPASQSSLFCFPALLKLWSLLLPMLGFTSLYFSKLCPFSLFLFTYYCFSIIPVLLNFDSTPWQFHQFKGTRSLHPLSPPSPRDPCRCLVLERQTPPQCLLH</sequence>